<feature type="region of interest" description="Disordered" evidence="14">
    <location>
        <begin position="998"/>
        <end position="1061"/>
    </location>
</feature>
<feature type="compositionally biased region" description="Low complexity" evidence="14">
    <location>
        <begin position="1052"/>
        <end position="1061"/>
    </location>
</feature>
<feature type="compositionally biased region" description="Low complexity" evidence="14">
    <location>
        <begin position="699"/>
        <end position="716"/>
    </location>
</feature>
<dbReference type="OrthoDB" id="420187at2759"/>
<dbReference type="EC" id="3.4.19.12" evidence="4"/>
<evidence type="ECO:0000256" key="7">
    <source>
        <dbReference type="ARBA" id="ARBA00022801"/>
    </source>
</evidence>
<proteinExistence type="inferred from homology"/>
<keyword evidence="6" id="KW-0833">Ubl conjugation pathway</keyword>
<evidence type="ECO:0000256" key="3">
    <source>
        <dbReference type="ARBA" id="ARBA00009085"/>
    </source>
</evidence>
<dbReference type="InterPro" id="IPR038765">
    <property type="entry name" value="Papain-like_cys_pep_sf"/>
</dbReference>
<sequence length="1061" mass="115236">MPASTLDPVNAAIRSSLSKTATETNLDVQLAGATKKALLADIEFEVAGSYQTSVLDKLKTKYIVLKSPESQQTSITEKMGADETLTLAKHELYPLEAVQLGWSNSEWVVGAGMVNMGNTCYLNSTLQALFHVPALVNWLISDKQHMSRCEDSGGLCIICAMRKTLQDSQQRNTNSIRPFLIYNKLRMVCRNLIPGRQEDAHEFLRYLVEAMEKAYLRRFKNHSEFDSRTKETTPLNQILGGYLRSAVRCLECGHVSTTFQHFQDLLLDIRKAQTVEEALDGYFSREKLDDESYHCESCQKKVPATKQFSLERAPMVLCIQLKRFSVSNNKITKHVQFRSRLELTKFARHRTPVPLVYRFVALVTHMGPTVGCGHYTAVAQAPCGNYYQFDDSMVRPISHQAVFSTNAYIMLYELECPPFTQKTQNNCNSVSSAATSSAPTTSTSIAASCSPRSKAKVANSGDCAGTSSSSSILNTLTVHTTNKIQQSDRGNSSGKKLLSSTNNGVSGLSRGTNNSGNNNVGNTGINNNKLQVNGTARVVVYGPELPPDLDMLVTLATTMVTSTTTTSTTNVAVASASLAVNPEQNGAVSSSATRNGEDKKLIATNSIDQRHRHHYSVATSSSSSSTEKNDSTQQTHRKNLKHSHQAILPTLIGRNRTMIQQNGDASTSSTSSLIGVQPFKAATQFARNSEDAAVAVNNSSSPARSCSSSSVSSLSSNVGRGDSNSPKATTDSLKTATSRVATGTITKLLVPYDVDDDDEDEDEEEREEGKATPRNEIDAMDCENSNSDGSSSSSCCIFVDKGGGGCNAVDGNDDGKTIPRAITTTTTIMTTTCTNTTTALKPIIASETTLMLADDTPRVPTKATTTDWQVTSSIDRSEQIPSSEGHSWNKKRTFQKEEGGGGGSSTSNCSASASTVSELLKMSHVGYSAPVSSWNGTRAGLDKEVGEERREERKRTLCDNSDRGRVKHAKTNLSSVNNYGASNPGYNRLQEYHNAKNSWNQQNNNNGNASACASTSSSYGGGANTNRQFYNTSGKHRNKRNNFHRKNGGNGYHKNNYAFRQ</sequence>
<evidence type="ECO:0000256" key="5">
    <source>
        <dbReference type="ARBA" id="ARBA00022670"/>
    </source>
</evidence>
<feature type="region of interest" description="Disordered" evidence="14">
    <location>
        <begin position="699"/>
        <end position="737"/>
    </location>
</feature>
<gene>
    <name evidence="16" type="ORF">AMK59_3543</name>
</gene>
<dbReference type="InterPro" id="IPR018200">
    <property type="entry name" value="USP_CS"/>
</dbReference>
<feature type="region of interest" description="Disordered" evidence="14">
    <location>
        <begin position="480"/>
        <end position="528"/>
    </location>
</feature>
<evidence type="ECO:0000256" key="12">
    <source>
        <dbReference type="ARBA" id="ARBA00042420"/>
    </source>
</evidence>
<dbReference type="Proteomes" id="UP000051574">
    <property type="component" value="Unassembled WGS sequence"/>
</dbReference>
<evidence type="ECO:0000313" key="16">
    <source>
        <dbReference type="EMBL" id="KRT83654.1"/>
    </source>
</evidence>
<feature type="compositionally biased region" description="Polar residues" evidence="14">
    <location>
        <begin position="480"/>
        <end position="510"/>
    </location>
</feature>
<feature type="region of interest" description="Disordered" evidence="14">
    <location>
        <begin position="931"/>
        <end position="965"/>
    </location>
</feature>
<dbReference type="AlphaFoldDB" id="A0A0T6B8M0"/>
<dbReference type="GO" id="GO:0042981">
    <property type="term" value="P:regulation of apoptotic process"/>
    <property type="evidence" value="ECO:0007669"/>
    <property type="project" value="TreeGrafter"/>
</dbReference>
<dbReference type="GO" id="GO:0016579">
    <property type="term" value="P:protein deubiquitination"/>
    <property type="evidence" value="ECO:0007669"/>
    <property type="project" value="InterPro"/>
</dbReference>
<evidence type="ECO:0000256" key="11">
    <source>
        <dbReference type="ARBA" id="ARBA00042154"/>
    </source>
</evidence>
<evidence type="ECO:0000256" key="1">
    <source>
        <dbReference type="ARBA" id="ARBA00000707"/>
    </source>
</evidence>
<keyword evidence="17" id="KW-1185">Reference proteome</keyword>
<feature type="compositionally biased region" description="Low complexity" evidence="14">
    <location>
        <begin position="511"/>
        <end position="528"/>
    </location>
</feature>
<feature type="compositionally biased region" description="Basic residues" evidence="14">
    <location>
        <begin position="1034"/>
        <end position="1047"/>
    </location>
</feature>
<dbReference type="Gene3D" id="3.90.70.10">
    <property type="entry name" value="Cysteine proteinases"/>
    <property type="match status" value="1"/>
</dbReference>
<accession>A0A0T6B8M0</accession>
<evidence type="ECO:0000256" key="14">
    <source>
        <dbReference type="SAM" id="MobiDB-lite"/>
    </source>
</evidence>
<reference evidence="16 17" key="1">
    <citation type="submission" date="2015-09" db="EMBL/GenBank/DDBJ databases">
        <title>Draft genome of the scarab beetle Oryctes borbonicus.</title>
        <authorList>
            <person name="Meyer J.M."/>
            <person name="Markov G.V."/>
            <person name="Baskaran P."/>
            <person name="Herrmann M."/>
            <person name="Sommer R.J."/>
            <person name="Roedelsperger C."/>
        </authorList>
    </citation>
    <scope>NUCLEOTIDE SEQUENCE [LARGE SCALE GENOMIC DNA]</scope>
    <source>
        <strain evidence="16">OB123</strain>
        <tissue evidence="16">Whole animal</tissue>
    </source>
</reference>
<dbReference type="InterPro" id="IPR001394">
    <property type="entry name" value="Peptidase_C19_UCH"/>
</dbReference>
<evidence type="ECO:0000256" key="13">
    <source>
        <dbReference type="ARBA" id="ARBA00043009"/>
    </source>
</evidence>
<evidence type="ECO:0000256" key="8">
    <source>
        <dbReference type="ARBA" id="ARBA00022807"/>
    </source>
</evidence>
<feature type="compositionally biased region" description="Basic residues" evidence="14">
    <location>
        <begin position="635"/>
        <end position="644"/>
    </location>
</feature>
<feature type="compositionally biased region" description="Polar residues" evidence="14">
    <location>
        <begin position="862"/>
        <end position="886"/>
    </location>
</feature>
<feature type="compositionally biased region" description="Polar residues" evidence="14">
    <location>
        <begin position="722"/>
        <end position="737"/>
    </location>
</feature>
<dbReference type="GO" id="GO:0005829">
    <property type="term" value="C:cytosol"/>
    <property type="evidence" value="ECO:0007669"/>
    <property type="project" value="TreeGrafter"/>
</dbReference>
<protein>
    <recommendedName>
        <fullName evidence="9">Ubiquitin carboxyl-terminal hydrolase 36</fullName>
        <ecNumber evidence="4">3.4.19.12</ecNumber>
    </recommendedName>
    <alternativeName>
        <fullName evidence="12">Deubiquitinating enzyme 36</fullName>
    </alternativeName>
    <alternativeName>
        <fullName evidence="11">Protein scrawny</fullName>
    </alternativeName>
    <alternativeName>
        <fullName evidence="10">Ubiquitin thioesterase 36</fullName>
    </alternativeName>
    <alternativeName>
        <fullName evidence="13">Ubiquitin-specific-processing protease 36</fullName>
    </alternativeName>
</protein>
<feature type="region of interest" description="Disordered" evidence="14">
    <location>
        <begin position="858"/>
        <end position="910"/>
    </location>
</feature>
<feature type="region of interest" description="Disordered" evidence="14">
    <location>
        <begin position="604"/>
        <end position="645"/>
    </location>
</feature>
<comment type="similarity">
    <text evidence="3">Belongs to the peptidase C19 family.</text>
</comment>
<feature type="compositionally biased region" description="Basic and acidic residues" evidence="14">
    <location>
        <begin position="767"/>
        <end position="777"/>
    </location>
</feature>
<dbReference type="InterPro" id="IPR050164">
    <property type="entry name" value="Peptidase_C19"/>
</dbReference>
<evidence type="ECO:0000256" key="2">
    <source>
        <dbReference type="ARBA" id="ARBA00004604"/>
    </source>
</evidence>
<feature type="region of interest" description="Disordered" evidence="14">
    <location>
        <begin position="749"/>
        <end position="788"/>
    </location>
</feature>
<comment type="caution">
    <text evidence="16">The sequence shown here is derived from an EMBL/GenBank/DDBJ whole genome shotgun (WGS) entry which is preliminary data.</text>
</comment>
<feature type="compositionally biased region" description="Basic and acidic residues" evidence="14">
    <location>
        <begin position="940"/>
        <end position="964"/>
    </location>
</feature>
<dbReference type="Pfam" id="PF00443">
    <property type="entry name" value="UCH"/>
    <property type="match status" value="1"/>
</dbReference>
<dbReference type="EMBL" id="LJIG01009151">
    <property type="protein sequence ID" value="KRT83654.1"/>
    <property type="molecule type" value="Genomic_DNA"/>
</dbReference>
<dbReference type="PANTHER" id="PTHR24006">
    <property type="entry name" value="UBIQUITIN CARBOXYL-TERMINAL HYDROLASE"/>
    <property type="match status" value="1"/>
</dbReference>
<feature type="compositionally biased region" description="Low complexity" evidence="14">
    <location>
        <begin position="998"/>
        <end position="1018"/>
    </location>
</feature>
<evidence type="ECO:0000256" key="6">
    <source>
        <dbReference type="ARBA" id="ARBA00022786"/>
    </source>
</evidence>
<keyword evidence="5" id="KW-0645">Protease</keyword>
<keyword evidence="8" id="KW-0788">Thiol protease</keyword>
<dbReference type="InterPro" id="IPR028889">
    <property type="entry name" value="USP"/>
</dbReference>
<dbReference type="FunFam" id="3.90.70.10:FF:000119">
    <property type="entry name" value="Ubiquitin specific peptidase 36"/>
    <property type="match status" value="1"/>
</dbReference>
<organism evidence="16 17">
    <name type="scientific">Oryctes borbonicus</name>
    <dbReference type="NCBI Taxonomy" id="1629725"/>
    <lineage>
        <taxon>Eukaryota</taxon>
        <taxon>Metazoa</taxon>
        <taxon>Ecdysozoa</taxon>
        <taxon>Arthropoda</taxon>
        <taxon>Hexapoda</taxon>
        <taxon>Insecta</taxon>
        <taxon>Pterygota</taxon>
        <taxon>Neoptera</taxon>
        <taxon>Endopterygota</taxon>
        <taxon>Coleoptera</taxon>
        <taxon>Polyphaga</taxon>
        <taxon>Scarabaeiformia</taxon>
        <taxon>Scarabaeidae</taxon>
        <taxon>Dynastinae</taxon>
        <taxon>Oryctes</taxon>
    </lineage>
</organism>
<evidence type="ECO:0000256" key="10">
    <source>
        <dbReference type="ARBA" id="ARBA00041300"/>
    </source>
</evidence>
<comment type="subcellular location">
    <subcellularLocation>
        <location evidence="2">Nucleus</location>
        <location evidence="2">Nucleolus</location>
    </subcellularLocation>
</comment>
<dbReference type="PROSITE" id="PS00972">
    <property type="entry name" value="USP_1"/>
    <property type="match status" value="1"/>
</dbReference>
<dbReference type="GO" id="GO:0004843">
    <property type="term" value="F:cysteine-type deubiquitinase activity"/>
    <property type="evidence" value="ECO:0007669"/>
    <property type="project" value="UniProtKB-EC"/>
</dbReference>
<comment type="catalytic activity">
    <reaction evidence="1">
        <text>Thiol-dependent hydrolysis of ester, thioester, amide, peptide and isopeptide bonds formed by the C-terminal Gly of ubiquitin (a 76-residue protein attached to proteins as an intracellular targeting signal).</text>
        <dbReference type="EC" id="3.4.19.12"/>
    </reaction>
</comment>
<dbReference type="PANTHER" id="PTHR24006:SF758">
    <property type="entry name" value="UBIQUITIN CARBOXYL-TERMINAL HYDROLASE 36"/>
    <property type="match status" value="1"/>
</dbReference>
<dbReference type="GO" id="GO:0006508">
    <property type="term" value="P:proteolysis"/>
    <property type="evidence" value="ECO:0007669"/>
    <property type="project" value="UniProtKB-KW"/>
</dbReference>
<dbReference type="SUPFAM" id="SSF54001">
    <property type="entry name" value="Cysteine proteinases"/>
    <property type="match status" value="1"/>
</dbReference>
<evidence type="ECO:0000259" key="15">
    <source>
        <dbReference type="PROSITE" id="PS50235"/>
    </source>
</evidence>
<feature type="region of interest" description="Disordered" evidence="14">
    <location>
        <begin position="427"/>
        <end position="446"/>
    </location>
</feature>
<dbReference type="GO" id="GO:0005730">
    <property type="term" value="C:nucleolus"/>
    <property type="evidence" value="ECO:0007669"/>
    <property type="project" value="UniProtKB-SubCell"/>
</dbReference>
<dbReference type="PROSITE" id="PS50235">
    <property type="entry name" value="USP_3"/>
    <property type="match status" value="1"/>
</dbReference>
<feature type="compositionally biased region" description="Acidic residues" evidence="14">
    <location>
        <begin position="753"/>
        <end position="766"/>
    </location>
</feature>
<keyword evidence="7" id="KW-0378">Hydrolase</keyword>
<feature type="domain" description="USP" evidence="15">
    <location>
        <begin position="111"/>
        <end position="415"/>
    </location>
</feature>
<feature type="compositionally biased region" description="Low complexity" evidence="14">
    <location>
        <begin position="429"/>
        <end position="446"/>
    </location>
</feature>
<evidence type="ECO:0000256" key="4">
    <source>
        <dbReference type="ARBA" id="ARBA00012759"/>
    </source>
</evidence>
<name>A0A0T6B8M0_9SCAR</name>
<evidence type="ECO:0000256" key="9">
    <source>
        <dbReference type="ARBA" id="ARBA00039432"/>
    </source>
</evidence>
<evidence type="ECO:0000313" key="17">
    <source>
        <dbReference type="Proteomes" id="UP000051574"/>
    </source>
</evidence>